<comment type="catalytic activity">
    <reaction evidence="7">
        <text>a 5,6-dihydrouridine in mRNA + NAD(+) = a uridine in mRNA + NADH + H(+)</text>
        <dbReference type="Rhea" id="RHEA:69851"/>
        <dbReference type="Rhea" id="RHEA-COMP:14658"/>
        <dbReference type="Rhea" id="RHEA-COMP:17789"/>
        <dbReference type="ChEBI" id="CHEBI:15378"/>
        <dbReference type="ChEBI" id="CHEBI:57540"/>
        <dbReference type="ChEBI" id="CHEBI:57945"/>
        <dbReference type="ChEBI" id="CHEBI:65315"/>
        <dbReference type="ChEBI" id="CHEBI:74443"/>
    </reaction>
    <physiologicalReaction direction="right-to-left" evidence="7">
        <dbReference type="Rhea" id="RHEA:69853"/>
    </physiologicalReaction>
</comment>
<keyword evidence="3" id="KW-0288">FMN</keyword>
<dbReference type="EC" id="1.3.1.91" evidence="11"/>
<evidence type="ECO:0000256" key="1">
    <source>
        <dbReference type="ARBA" id="ARBA00001917"/>
    </source>
</evidence>
<evidence type="ECO:0000256" key="6">
    <source>
        <dbReference type="ARBA" id="ARBA00023002"/>
    </source>
</evidence>
<comment type="caution">
    <text evidence="11">The sequence shown here is derived from an EMBL/GenBank/DDBJ whole genome shotgun (WGS) entry which is preliminary data.</text>
</comment>
<dbReference type="SUPFAM" id="SSF51395">
    <property type="entry name" value="FMN-linked oxidoreductases"/>
    <property type="match status" value="1"/>
</dbReference>
<dbReference type="GO" id="GO:0102264">
    <property type="term" value="F:tRNA-dihydrouridine20 synthase activity"/>
    <property type="evidence" value="ECO:0007669"/>
    <property type="project" value="UniProtKB-EC"/>
</dbReference>
<dbReference type="Gene3D" id="3.20.20.70">
    <property type="entry name" value="Aldolase class I"/>
    <property type="match status" value="1"/>
</dbReference>
<evidence type="ECO:0000313" key="12">
    <source>
        <dbReference type="Proteomes" id="UP001150538"/>
    </source>
</evidence>
<protein>
    <submittedName>
        <fullName evidence="11">tRNA-dihydrouridine synthase 2</fullName>
        <ecNumber evidence="11">1.3.1.91</ecNumber>
    </submittedName>
</protein>
<evidence type="ECO:0000313" key="11">
    <source>
        <dbReference type="EMBL" id="KAJ1913122.1"/>
    </source>
</evidence>
<dbReference type="Proteomes" id="UP001150538">
    <property type="component" value="Unassembled WGS sequence"/>
</dbReference>
<keyword evidence="6 11" id="KW-0560">Oxidoreductase</keyword>
<evidence type="ECO:0000259" key="10">
    <source>
        <dbReference type="Pfam" id="PF01207"/>
    </source>
</evidence>
<feature type="compositionally biased region" description="Low complexity" evidence="9">
    <location>
        <begin position="1"/>
        <end position="22"/>
    </location>
</feature>
<dbReference type="InterPro" id="IPR013785">
    <property type="entry name" value="Aldolase_TIM"/>
</dbReference>
<dbReference type="InterPro" id="IPR035587">
    <property type="entry name" value="DUS-like_FMN-bd"/>
</dbReference>
<proteinExistence type="predicted"/>
<keyword evidence="5" id="KW-0819">tRNA processing</keyword>
<dbReference type="PANTHER" id="PTHR45936:SF1">
    <property type="entry name" value="TRNA-DIHYDROURIDINE(20) SYNTHASE [NAD(P)+]-LIKE"/>
    <property type="match status" value="1"/>
</dbReference>
<dbReference type="EMBL" id="JANBPU010000285">
    <property type="protein sequence ID" value="KAJ1913122.1"/>
    <property type="molecule type" value="Genomic_DNA"/>
</dbReference>
<sequence>MTQEQTNTSTTQGPQNTPTTTTTKKDYKEIYRNGFFLAPMVRVGTLPMRLLSLDFGADLVWGPEIIDKSIIGTTRVYDAKHGLIRYIKKGGQKSIFECHVSEKDRLIFQLGTANPDLALQAAKLVQNDVRGVDLNCGCPKAFSVHAGMGAALLSEPDKLCSILENLIQNLDIPVSCKIRMLPEQAPTIELVKKIGAVKGLQALTIHCRTRDMRSREKAMWHRLRELVDCVPHLPVVLNGDIFEYEDMAKAIEETGATSVMTARGAQSNPSLFRKEGKLDTLEVQRMYVKKAVSVDNLYANTKYTILQMYEDEDTKTELYRSLTNSKTYKDLCKVLGLEEYYEKEALKIFEGYGSEDRVLSKKEKKRKYLNGLDGQEITSGGHSVKDNSCGVESGNGQSHGQGGCDKETECKKVRAST</sequence>
<organism evidence="11 12">
    <name type="scientific">Mycoemilia scoparia</name>
    <dbReference type="NCBI Taxonomy" id="417184"/>
    <lineage>
        <taxon>Eukaryota</taxon>
        <taxon>Fungi</taxon>
        <taxon>Fungi incertae sedis</taxon>
        <taxon>Zoopagomycota</taxon>
        <taxon>Kickxellomycotina</taxon>
        <taxon>Kickxellomycetes</taxon>
        <taxon>Kickxellales</taxon>
        <taxon>Kickxellaceae</taxon>
        <taxon>Mycoemilia</taxon>
    </lineage>
</organism>
<feature type="compositionally biased region" description="Basic and acidic residues" evidence="9">
    <location>
        <begin position="404"/>
        <end position="417"/>
    </location>
</feature>
<feature type="region of interest" description="Disordered" evidence="9">
    <location>
        <begin position="372"/>
        <end position="417"/>
    </location>
</feature>
<accession>A0A9W8DPQ3</accession>
<dbReference type="InterPro" id="IPR052582">
    <property type="entry name" value="tRNA-DUS-like"/>
</dbReference>
<dbReference type="OrthoDB" id="10262250at2759"/>
<dbReference type="PROSITE" id="PS01136">
    <property type="entry name" value="UPF0034"/>
    <property type="match status" value="1"/>
</dbReference>
<dbReference type="GO" id="GO:0050660">
    <property type="term" value="F:flavin adenine dinucleotide binding"/>
    <property type="evidence" value="ECO:0007669"/>
    <property type="project" value="InterPro"/>
</dbReference>
<dbReference type="AlphaFoldDB" id="A0A9W8DPQ3"/>
<name>A0A9W8DPQ3_9FUNG</name>
<comment type="catalytic activity">
    <reaction evidence="8">
        <text>a 5,6-dihydrouridine in mRNA + NADP(+) = a uridine in mRNA + NADPH + H(+)</text>
        <dbReference type="Rhea" id="RHEA:69855"/>
        <dbReference type="Rhea" id="RHEA-COMP:14658"/>
        <dbReference type="Rhea" id="RHEA-COMP:17789"/>
        <dbReference type="ChEBI" id="CHEBI:15378"/>
        <dbReference type="ChEBI" id="CHEBI:57783"/>
        <dbReference type="ChEBI" id="CHEBI:58349"/>
        <dbReference type="ChEBI" id="CHEBI:65315"/>
        <dbReference type="ChEBI" id="CHEBI:74443"/>
    </reaction>
    <physiologicalReaction direction="right-to-left" evidence="8">
        <dbReference type="Rhea" id="RHEA:69857"/>
    </physiologicalReaction>
</comment>
<evidence type="ECO:0000256" key="4">
    <source>
        <dbReference type="ARBA" id="ARBA00022664"/>
    </source>
</evidence>
<feature type="domain" description="DUS-like FMN-binding" evidence="10">
    <location>
        <begin position="37"/>
        <end position="305"/>
    </location>
</feature>
<evidence type="ECO:0000256" key="9">
    <source>
        <dbReference type="SAM" id="MobiDB-lite"/>
    </source>
</evidence>
<dbReference type="CDD" id="cd02801">
    <property type="entry name" value="DUS_like_FMN"/>
    <property type="match status" value="1"/>
</dbReference>
<evidence type="ECO:0000256" key="3">
    <source>
        <dbReference type="ARBA" id="ARBA00022643"/>
    </source>
</evidence>
<evidence type="ECO:0000256" key="5">
    <source>
        <dbReference type="ARBA" id="ARBA00022694"/>
    </source>
</evidence>
<evidence type="ECO:0000256" key="8">
    <source>
        <dbReference type="ARBA" id="ARBA00049447"/>
    </source>
</evidence>
<evidence type="ECO:0000256" key="2">
    <source>
        <dbReference type="ARBA" id="ARBA00022630"/>
    </source>
</evidence>
<keyword evidence="2" id="KW-0285">Flavoprotein</keyword>
<dbReference type="InterPro" id="IPR018517">
    <property type="entry name" value="tRNA_hU_synthase_CS"/>
</dbReference>
<comment type="cofactor">
    <cofactor evidence="1">
        <name>FMN</name>
        <dbReference type="ChEBI" id="CHEBI:58210"/>
    </cofactor>
</comment>
<dbReference type="PANTHER" id="PTHR45936">
    <property type="entry name" value="TRNA-DIHYDROURIDINE(20) SYNTHASE [NAD(P)+]-LIKE"/>
    <property type="match status" value="1"/>
</dbReference>
<keyword evidence="4" id="KW-0507">mRNA processing</keyword>
<dbReference type="Pfam" id="PF01207">
    <property type="entry name" value="Dus"/>
    <property type="match status" value="1"/>
</dbReference>
<keyword evidence="12" id="KW-1185">Reference proteome</keyword>
<gene>
    <name evidence="11" type="primary">dus2</name>
    <name evidence="11" type="ORF">H4219_005341</name>
</gene>
<dbReference type="GO" id="GO:0006397">
    <property type="term" value="P:mRNA processing"/>
    <property type="evidence" value="ECO:0007669"/>
    <property type="project" value="UniProtKB-KW"/>
</dbReference>
<dbReference type="GO" id="GO:0005737">
    <property type="term" value="C:cytoplasm"/>
    <property type="evidence" value="ECO:0007669"/>
    <property type="project" value="TreeGrafter"/>
</dbReference>
<feature type="region of interest" description="Disordered" evidence="9">
    <location>
        <begin position="1"/>
        <end position="24"/>
    </location>
</feature>
<reference evidence="11" key="1">
    <citation type="submission" date="2022-07" db="EMBL/GenBank/DDBJ databases">
        <title>Phylogenomic reconstructions and comparative analyses of Kickxellomycotina fungi.</title>
        <authorList>
            <person name="Reynolds N.K."/>
            <person name="Stajich J.E."/>
            <person name="Barry K."/>
            <person name="Grigoriev I.V."/>
            <person name="Crous P."/>
            <person name="Smith M.E."/>
        </authorList>
    </citation>
    <scope>NUCLEOTIDE SEQUENCE</scope>
    <source>
        <strain evidence="11">NBRC 100468</strain>
    </source>
</reference>
<evidence type="ECO:0000256" key="7">
    <source>
        <dbReference type="ARBA" id="ARBA00048342"/>
    </source>
</evidence>